<accession>D1BHN0</accession>
<dbReference type="HOGENOM" id="CLU_057862_1_0_11"/>
<proteinExistence type="predicted"/>
<dbReference type="GO" id="GO:0003677">
    <property type="term" value="F:DNA binding"/>
    <property type="evidence" value="ECO:0007669"/>
    <property type="project" value="InterPro"/>
</dbReference>
<dbReference type="KEGG" id="ske:Sked_20270"/>
<dbReference type="AlphaFoldDB" id="D1BHN0"/>
<dbReference type="OrthoDB" id="3518652at2"/>
<dbReference type="SMART" id="SM00530">
    <property type="entry name" value="HTH_XRE"/>
    <property type="match status" value="1"/>
</dbReference>
<keyword evidence="3" id="KW-1185">Reference proteome</keyword>
<protein>
    <recommendedName>
        <fullName evidence="1">HTH cro/C1-type domain-containing protein</fullName>
    </recommendedName>
</protein>
<name>D1BHN0_SANKS</name>
<dbReference type="eggNOG" id="COG1396">
    <property type="taxonomic scope" value="Bacteria"/>
</dbReference>
<dbReference type="SUPFAM" id="SSF47413">
    <property type="entry name" value="lambda repressor-like DNA-binding domains"/>
    <property type="match status" value="1"/>
</dbReference>
<gene>
    <name evidence="2" type="ordered locus">Sked_20270</name>
</gene>
<dbReference type="PANTHER" id="PTHR35010:SF2">
    <property type="entry name" value="BLL4672 PROTEIN"/>
    <property type="match status" value="1"/>
</dbReference>
<evidence type="ECO:0000313" key="2">
    <source>
        <dbReference type="EMBL" id="ACZ21950.1"/>
    </source>
</evidence>
<dbReference type="Pfam" id="PF13560">
    <property type="entry name" value="HTH_31"/>
    <property type="match status" value="1"/>
</dbReference>
<dbReference type="InterPro" id="IPR001387">
    <property type="entry name" value="Cro/C1-type_HTH"/>
</dbReference>
<dbReference type="InterPro" id="IPR041413">
    <property type="entry name" value="MLTR_LBD"/>
</dbReference>
<dbReference type="InterPro" id="IPR010982">
    <property type="entry name" value="Lambda_DNA-bd_dom_sf"/>
</dbReference>
<evidence type="ECO:0000259" key="1">
    <source>
        <dbReference type="PROSITE" id="PS50943"/>
    </source>
</evidence>
<dbReference type="PROSITE" id="PS50943">
    <property type="entry name" value="HTH_CROC1"/>
    <property type="match status" value="1"/>
</dbReference>
<dbReference type="Gene3D" id="3.30.450.180">
    <property type="match status" value="1"/>
</dbReference>
<dbReference type="CDD" id="cd00093">
    <property type="entry name" value="HTH_XRE"/>
    <property type="match status" value="1"/>
</dbReference>
<dbReference type="EMBL" id="CP001819">
    <property type="protein sequence ID" value="ACZ21950.1"/>
    <property type="molecule type" value="Genomic_DNA"/>
</dbReference>
<reference evidence="2 3" key="1">
    <citation type="journal article" date="2009" name="Stand. Genomic Sci.">
        <title>Complete genome sequence of Sanguibacter keddieii type strain (ST-74).</title>
        <authorList>
            <person name="Ivanova N."/>
            <person name="Sikorski J."/>
            <person name="Sims D."/>
            <person name="Brettin T."/>
            <person name="Detter J.C."/>
            <person name="Han C."/>
            <person name="Lapidus A."/>
            <person name="Copeland A."/>
            <person name="Glavina Del Rio T."/>
            <person name="Nolan M."/>
            <person name="Chen F."/>
            <person name="Lucas S."/>
            <person name="Tice H."/>
            <person name="Cheng J.F."/>
            <person name="Bruce D."/>
            <person name="Goodwin L."/>
            <person name="Pitluck S."/>
            <person name="Pati A."/>
            <person name="Mavromatis K."/>
            <person name="Chen A."/>
            <person name="Palaniappan K."/>
            <person name="D'haeseleer P."/>
            <person name="Chain P."/>
            <person name="Bristow J."/>
            <person name="Eisen J.A."/>
            <person name="Markowitz V."/>
            <person name="Hugenholtz P."/>
            <person name="Goker M."/>
            <person name="Pukall R."/>
            <person name="Klenk H.P."/>
            <person name="Kyrpides N.C."/>
        </authorList>
    </citation>
    <scope>NUCLEOTIDE SEQUENCE [LARGE SCALE GENOMIC DNA]</scope>
    <source>
        <strain evidence="3">ATCC 51767 / DSM 10542 / NCFB 3025 / ST-74</strain>
    </source>
</reference>
<sequence length="277" mass="30787">MAGETRWRELGDFLRARRAELTPADLGLPISGQIRRVPGLRREEVAQATSISTEYYTRLEQGRLPASAPVLNDLARVLQLTSDQRAYLTGLTGKPVTGTVPPVHRTLDAPVQRMLDDLVATPAFVMGPRTEIVGWNALGAALITDFAAIPEHERYFIRLLFTDPAMRELYADWLSVVDLAIAQLRMDSAANPEDEKLHEIVRDLSEIDPDFHDLWSSHEVAVRGSGTKILWHPVVGELTLDWGALTDGAGHTMIIWTAERGSASHLRLERLAEISED</sequence>
<dbReference type="Proteomes" id="UP000000322">
    <property type="component" value="Chromosome"/>
</dbReference>
<dbReference type="Gene3D" id="1.10.260.40">
    <property type="entry name" value="lambda repressor-like DNA-binding domains"/>
    <property type="match status" value="1"/>
</dbReference>
<dbReference type="Pfam" id="PF17765">
    <property type="entry name" value="MLTR_LBD"/>
    <property type="match status" value="1"/>
</dbReference>
<dbReference type="PANTHER" id="PTHR35010">
    <property type="entry name" value="BLL4672 PROTEIN-RELATED"/>
    <property type="match status" value="1"/>
</dbReference>
<organism evidence="2 3">
    <name type="scientific">Sanguibacter keddieii (strain ATCC 51767 / DSM 10542 / NCFB 3025 / ST-74)</name>
    <dbReference type="NCBI Taxonomy" id="446469"/>
    <lineage>
        <taxon>Bacteria</taxon>
        <taxon>Bacillati</taxon>
        <taxon>Actinomycetota</taxon>
        <taxon>Actinomycetes</taxon>
        <taxon>Micrococcales</taxon>
        <taxon>Sanguibacteraceae</taxon>
        <taxon>Sanguibacter</taxon>
    </lineage>
</organism>
<evidence type="ECO:0000313" key="3">
    <source>
        <dbReference type="Proteomes" id="UP000000322"/>
    </source>
</evidence>
<feature type="domain" description="HTH cro/C1-type" evidence="1">
    <location>
        <begin position="33"/>
        <end position="85"/>
    </location>
</feature>